<feature type="region of interest" description="Disordered" evidence="1">
    <location>
        <begin position="1"/>
        <end position="23"/>
    </location>
</feature>
<dbReference type="AlphaFoldDB" id="Q3BZ73"/>
<feature type="compositionally biased region" description="Polar residues" evidence="1">
    <location>
        <begin position="1"/>
        <end position="20"/>
    </location>
</feature>
<organism evidence="3">
    <name type="scientific">Xanthomonas euvesicatoria pv. vesicatoria (strain 85-10)</name>
    <name type="common">Xanthomonas campestris pv. vesicatoria</name>
    <dbReference type="NCBI Taxonomy" id="316273"/>
    <lineage>
        <taxon>Bacteria</taxon>
        <taxon>Pseudomonadati</taxon>
        <taxon>Pseudomonadota</taxon>
        <taxon>Gammaproteobacteria</taxon>
        <taxon>Lysobacterales</taxon>
        <taxon>Lysobacteraceae</taxon>
        <taxon>Xanthomonas</taxon>
    </lineage>
</organism>
<dbReference type="eggNOG" id="COG1595">
    <property type="taxonomic scope" value="Bacteria"/>
</dbReference>
<reference evidence="2 3" key="1">
    <citation type="journal article" date="2005" name="J. Bacteriol.">
        <title>Insights into genome plasticity and pathogenicity of the plant pathogenic Bacterium Xanthomonas campestris pv. vesicatoria revealed by the complete genome sequence.</title>
        <authorList>
            <person name="Thieme F."/>
            <person name="Koebnik R."/>
            <person name="Bekel T."/>
            <person name="Berger C."/>
            <person name="Boch J."/>
            <person name="Buettner D."/>
            <person name="Caldana C."/>
            <person name="Gaigalat L."/>
            <person name="Goesmann A."/>
            <person name="Kay S."/>
            <person name="Kirchner O."/>
            <person name="Lanz C."/>
            <person name="Linke B."/>
            <person name="McHardy A.C."/>
            <person name="Meyer F."/>
            <person name="Mittenhuber G."/>
            <person name="Nies D.H."/>
            <person name="Niesbach-Kloesgen U."/>
            <person name="Patschkowski T."/>
            <person name="Rueckert C."/>
            <person name="Rupp O."/>
            <person name="Schneicker S."/>
            <person name="Schuster S.C."/>
            <person name="Vorhoelter F.J."/>
            <person name="Weber E."/>
            <person name="Puehler A."/>
            <person name="Bonas U."/>
            <person name="Bartels D."/>
            <person name="Kaiser O."/>
        </authorList>
    </citation>
    <scope>NUCLEOTIDE SEQUENCE [LARGE SCALE GENOMIC DNA]</scope>
    <source>
        <strain evidence="2 3">85-10</strain>
    </source>
</reference>
<evidence type="ECO:0000256" key="1">
    <source>
        <dbReference type="SAM" id="MobiDB-lite"/>
    </source>
</evidence>
<proteinExistence type="predicted"/>
<dbReference type="Proteomes" id="UP000007069">
    <property type="component" value="Chromosome"/>
</dbReference>
<evidence type="ECO:0000313" key="3">
    <source>
        <dbReference type="Proteomes" id="UP000007069"/>
    </source>
</evidence>
<sequence>MEQASSLGSSVTDRPTQDDSPLTEESFLTARFAGGRFDAHAIPFDVLPDLAAYRGLIVEVAKMLFKKRNNDRVRVPKGFGDSFQLGLKRVVGGHSAVVTAVRLPQLKADVQGDLGFAHYPEFDDAKAYVDALIRKVATSGEVPEDFPQELAGRFNPFGQSLMADEYIELGYDTADPVRYDTFIRKRIVLSREQTYENAVDGLFVLDGGVSSTGTIHVKDANGSAFDFRPLSEFEFDKAYSRHTQQVRLVGTGLYDGAERLRRLLDVSVVYSEDEQRQAFDDRLDEVAQTEPGWYDPDTPSPSKEAIECMRAFIKKIVLEADIPTPSIYPLPDGGVAAEWTVGVWELSANIYLHTSNIELHAVNTSTLKDISKELNIRSSDYAGQFRMVWDVVSSATGSTDAGI</sequence>
<accession>Q3BZ73</accession>
<dbReference type="STRING" id="456327.BJD11_21880"/>
<dbReference type="EMBL" id="AM039952">
    <property type="protein sequence ID" value="CAJ21840.1"/>
    <property type="molecule type" value="Genomic_DNA"/>
</dbReference>
<protein>
    <submittedName>
        <fullName evidence="2">Uncharacterized protein</fullName>
    </submittedName>
</protein>
<name>Q3BZ73_XANE5</name>
<gene>
    <name evidence="2" type="ordered locus">XCV0209</name>
</gene>
<evidence type="ECO:0000313" key="2">
    <source>
        <dbReference type="EMBL" id="CAJ21840.1"/>
    </source>
</evidence>
<dbReference type="KEGG" id="xcv:XCV0209"/>
<dbReference type="HOGENOM" id="CLU_741597_0_0_6"/>